<evidence type="ECO:0000256" key="7">
    <source>
        <dbReference type="ARBA" id="ARBA00022695"/>
    </source>
</evidence>
<evidence type="ECO:0000313" key="14">
    <source>
        <dbReference type="EMBL" id="MCZ4282021.1"/>
    </source>
</evidence>
<evidence type="ECO:0000256" key="12">
    <source>
        <dbReference type="ARBA" id="ARBA00049244"/>
    </source>
</evidence>
<dbReference type="EC" id="2.7.7.7" evidence="3"/>
<dbReference type="InterPro" id="IPR040982">
    <property type="entry name" value="DNA_pol3_finger"/>
</dbReference>
<keyword evidence="9" id="KW-0239">DNA-directed DNA polymerase</keyword>
<dbReference type="InterPro" id="IPR004805">
    <property type="entry name" value="DnaE2/DnaE/PolC"/>
</dbReference>
<comment type="catalytic activity">
    <reaction evidence="12">
        <text>DNA(n) + a 2'-deoxyribonucleoside 5'-triphosphate = DNA(n+1) + diphosphate</text>
        <dbReference type="Rhea" id="RHEA:22508"/>
        <dbReference type="Rhea" id="RHEA-COMP:17339"/>
        <dbReference type="Rhea" id="RHEA-COMP:17340"/>
        <dbReference type="ChEBI" id="CHEBI:33019"/>
        <dbReference type="ChEBI" id="CHEBI:61560"/>
        <dbReference type="ChEBI" id="CHEBI:173112"/>
        <dbReference type="EC" id="2.7.7.7"/>
    </reaction>
</comment>
<dbReference type="Pfam" id="PF02811">
    <property type="entry name" value="PHP"/>
    <property type="match status" value="1"/>
</dbReference>
<dbReference type="InterPro" id="IPR041931">
    <property type="entry name" value="DNA_pol3_alpha_thumb_dom"/>
</dbReference>
<dbReference type="PANTHER" id="PTHR32294">
    <property type="entry name" value="DNA POLYMERASE III SUBUNIT ALPHA"/>
    <property type="match status" value="1"/>
</dbReference>
<dbReference type="Gene3D" id="1.10.10.1600">
    <property type="entry name" value="Bacterial DNA polymerase III alpha subunit, thumb domain"/>
    <property type="match status" value="1"/>
</dbReference>
<accession>A0ABT4LLR3</accession>
<reference evidence="14" key="1">
    <citation type="submission" date="2022-12" db="EMBL/GenBank/DDBJ databases">
        <title>Bacterial isolates from different developmental stages of Nematostella vectensis.</title>
        <authorList>
            <person name="Fraune S."/>
        </authorList>
    </citation>
    <scope>NUCLEOTIDE SEQUENCE</scope>
    <source>
        <strain evidence="14">G21630-S1</strain>
    </source>
</reference>
<gene>
    <name evidence="14" type="primary">dnaE</name>
    <name evidence="14" type="ORF">O4H49_14630</name>
</gene>
<comment type="subcellular location">
    <subcellularLocation>
        <location evidence="1">Cytoplasm</location>
    </subcellularLocation>
</comment>
<keyword evidence="6 14" id="KW-0808">Transferase</keyword>
<organism evidence="14 15">
    <name type="scientific">Kiloniella laminariae</name>
    <dbReference type="NCBI Taxonomy" id="454162"/>
    <lineage>
        <taxon>Bacteria</taxon>
        <taxon>Pseudomonadati</taxon>
        <taxon>Pseudomonadota</taxon>
        <taxon>Alphaproteobacteria</taxon>
        <taxon>Rhodospirillales</taxon>
        <taxon>Kiloniellaceae</taxon>
        <taxon>Kiloniella</taxon>
    </lineage>
</organism>
<evidence type="ECO:0000256" key="11">
    <source>
        <dbReference type="ARBA" id="ARBA00026073"/>
    </source>
</evidence>
<evidence type="ECO:0000256" key="6">
    <source>
        <dbReference type="ARBA" id="ARBA00022679"/>
    </source>
</evidence>
<evidence type="ECO:0000313" key="15">
    <source>
        <dbReference type="Proteomes" id="UP001069802"/>
    </source>
</evidence>
<comment type="similarity">
    <text evidence="2">Belongs to the DNA polymerase type-C family. DnaE subfamily.</text>
</comment>
<keyword evidence="5" id="KW-0963">Cytoplasm</keyword>
<comment type="function">
    <text evidence="10">DNA polymerase III is a complex, multichain enzyme responsible for most of the replicative synthesis in bacteria. This DNA polymerase also exhibits 3' to 5' exonuclease activity. The alpha chain is the DNA polymerase.</text>
</comment>
<dbReference type="CDD" id="cd07433">
    <property type="entry name" value="PHP_PolIIIA_DnaE1"/>
    <property type="match status" value="1"/>
</dbReference>
<proteinExistence type="inferred from homology"/>
<dbReference type="InterPro" id="IPR011708">
    <property type="entry name" value="DNA_pol3_alpha_NTPase_dom"/>
</dbReference>
<evidence type="ECO:0000256" key="3">
    <source>
        <dbReference type="ARBA" id="ARBA00012417"/>
    </source>
</evidence>
<keyword evidence="15" id="KW-1185">Reference proteome</keyword>
<dbReference type="SUPFAM" id="SSF89550">
    <property type="entry name" value="PHP domain-like"/>
    <property type="match status" value="1"/>
</dbReference>
<dbReference type="NCBIfam" id="NF004226">
    <property type="entry name" value="PRK05673.1"/>
    <property type="match status" value="1"/>
</dbReference>
<dbReference type="InterPro" id="IPR003141">
    <property type="entry name" value="Pol/His_phosphatase_N"/>
</dbReference>
<dbReference type="CDD" id="cd04485">
    <property type="entry name" value="DnaE_OBF"/>
    <property type="match status" value="1"/>
</dbReference>
<name>A0ABT4LLR3_9PROT</name>
<dbReference type="InterPro" id="IPR049821">
    <property type="entry name" value="PolIIIA_DnaE1_PHP"/>
</dbReference>
<evidence type="ECO:0000256" key="10">
    <source>
        <dbReference type="ARBA" id="ARBA00025611"/>
    </source>
</evidence>
<dbReference type="Proteomes" id="UP001069802">
    <property type="component" value="Unassembled WGS sequence"/>
</dbReference>
<dbReference type="PANTHER" id="PTHR32294:SF0">
    <property type="entry name" value="DNA POLYMERASE III SUBUNIT ALPHA"/>
    <property type="match status" value="1"/>
</dbReference>
<dbReference type="Pfam" id="PF17657">
    <property type="entry name" value="DNA_pol3_finger"/>
    <property type="match status" value="1"/>
</dbReference>
<feature type="domain" description="Polymerase/histidinol phosphatase N-terminal" evidence="13">
    <location>
        <begin position="7"/>
        <end position="74"/>
    </location>
</feature>
<dbReference type="SMART" id="SM00481">
    <property type="entry name" value="POLIIIAc"/>
    <property type="match status" value="1"/>
</dbReference>
<evidence type="ECO:0000256" key="9">
    <source>
        <dbReference type="ARBA" id="ARBA00022932"/>
    </source>
</evidence>
<keyword evidence="8" id="KW-0235">DNA replication</keyword>
<protein>
    <recommendedName>
        <fullName evidence="4">DNA polymerase III subunit alpha</fullName>
        <ecNumber evidence="3">2.7.7.7</ecNumber>
    </recommendedName>
</protein>
<dbReference type="Pfam" id="PF07733">
    <property type="entry name" value="DNA_pol3_alpha"/>
    <property type="match status" value="1"/>
</dbReference>
<comment type="subunit">
    <text evidence="11">DNA polymerase III contains a core (composed of alpha, epsilon and theta chains) that associates with a tau subunit. This core dimerizes to form the POLIII' complex. PolIII' associates with the gamma complex (composed of gamma, delta, delta', psi and chi chains) and with the beta chain to form the complete DNA polymerase III complex.</text>
</comment>
<evidence type="ECO:0000256" key="1">
    <source>
        <dbReference type="ARBA" id="ARBA00004496"/>
    </source>
</evidence>
<dbReference type="GO" id="GO:0003887">
    <property type="term" value="F:DNA-directed DNA polymerase activity"/>
    <property type="evidence" value="ECO:0007669"/>
    <property type="project" value="UniProtKB-EC"/>
</dbReference>
<evidence type="ECO:0000256" key="2">
    <source>
        <dbReference type="ARBA" id="ARBA00009496"/>
    </source>
</evidence>
<keyword evidence="7 14" id="KW-0548">Nucleotidyltransferase</keyword>
<comment type="caution">
    <text evidence="14">The sequence shown here is derived from an EMBL/GenBank/DDBJ whole genome shotgun (WGS) entry which is preliminary data.</text>
</comment>
<dbReference type="InterPro" id="IPR016195">
    <property type="entry name" value="Pol/histidinol_Pase-like"/>
</dbReference>
<dbReference type="EMBL" id="JAPWGY010000005">
    <property type="protein sequence ID" value="MCZ4282021.1"/>
    <property type="molecule type" value="Genomic_DNA"/>
</dbReference>
<evidence type="ECO:0000256" key="8">
    <source>
        <dbReference type="ARBA" id="ARBA00022705"/>
    </source>
</evidence>
<dbReference type="NCBIfam" id="TIGR00594">
    <property type="entry name" value="polc"/>
    <property type="match status" value="1"/>
</dbReference>
<dbReference type="InterPro" id="IPR004013">
    <property type="entry name" value="PHP_dom"/>
</dbReference>
<sequence>MAVADFVHLRVHTAYSLSEGAIKAKELVDLCKKHDMPAAAITDSSNLFGAMEFSLAAKAAGIQPILGTQIMIGREDRDQRPGALIPEPDQLVLLVQNHTGYMNLMHLISHAFMETETGLTPQISLDELRGCHEGLIALTGGPKGAVGRLLLENQDQDAETHLCALAEIFPDRLYVELLRHGMLEERAIEDRLIDLAYKHDVPLVATNEAFFASEDMHQPHDALICIAEGAYVSQSERRRLTAEHRFKSADEMKRLFADIPEAIQNTLVIAQRCSWFVEPIGPILPPFDTGAGRSETDELRYQSEQGLEGRLVRHVFAEGMTDEEKESLAKPYRERLAYELDVIIQMGFPGYFLIVADFIKWAKDHSIPVGPGRGSGAGSVVAWALTITDLDPLRWGLLFERFLNPERVSMPDFDVDFCQDHRDKVITYVQDKYGRDKVAQIITFGKLQARAALRDVGRVLQMPYPQVDRLCKLVPNNPAKPTSLPEAIAQEPLLREMARADENVSKLLEVAQKLEGLYRHASTHAAGVVIGDRPLDQLVPLYRDPRSDMPVTQFNMKFVEQAGLVKFDFLGLKTLTVLERACNFIRASGTPIDLAEVPLDDAASFELLGRGDSVGVFQLESTGMRDVLKRLKPDRFEDIIAVVALYRPGPMENIPSYIRRKKGEETPDYMHPLIEDILKETYGIMIYQEQVMQIAQQLSGYSLGGADLLRRAMGKKIQAEMDAQRKIFVDGAVEKKVPAKKADEIFDQVNKFAGYGFNKSHAAAYALVAYHTAYLKANYPEEFMAATMTYDISNTDKLNVFRQELSRLNIPLLPPDINKSFAEFVVETREDGSKAVRYAMAAVKNVGEQAIETITKERSENGPFKDLTDFVARVDSKSINKRLVENLSKAGAFDSLTPNRQQVFLGAENIVRNISAAAQERASDQVNLFGGDDSGPMIDLSLPKVPDWPELERLKHEYDAIGFYLSAHPIDTYEQILKRLRAQTTQEAVFLTKKTKGQGGPLKVGAIVIGKQERTSKKGSKFAFIQISDAHGTIEAMVFSNVLMASREVLESGVPMLFTLTGEVKPDDDEARFLLQAVKPLDEAASLTDTGLKLYISSENPLEPLKTVLEQHASPGRGKISLMLGLEDGQELELELPRGYTVSPSIRQAIKAIEGIDLEEV</sequence>
<evidence type="ECO:0000256" key="5">
    <source>
        <dbReference type="ARBA" id="ARBA00022490"/>
    </source>
</evidence>
<dbReference type="Pfam" id="PF14579">
    <property type="entry name" value="HHH_6"/>
    <property type="match status" value="1"/>
</dbReference>
<dbReference type="Gene3D" id="3.20.20.140">
    <property type="entry name" value="Metal-dependent hydrolases"/>
    <property type="match status" value="1"/>
</dbReference>
<dbReference type="InterPro" id="IPR029460">
    <property type="entry name" value="DNAPol_HHH"/>
</dbReference>
<evidence type="ECO:0000259" key="13">
    <source>
        <dbReference type="SMART" id="SM00481"/>
    </source>
</evidence>
<dbReference type="SUPFAM" id="SSF160975">
    <property type="entry name" value="AF1531-like"/>
    <property type="match status" value="1"/>
</dbReference>
<dbReference type="RefSeq" id="WP_269424173.1">
    <property type="nucleotide sequence ID" value="NZ_JAPWGY010000005.1"/>
</dbReference>
<dbReference type="Gene3D" id="1.10.150.870">
    <property type="match status" value="1"/>
</dbReference>
<evidence type="ECO:0000256" key="4">
    <source>
        <dbReference type="ARBA" id="ARBA00019114"/>
    </source>
</evidence>